<evidence type="ECO:0000256" key="2">
    <source>
        <dbReference type="ARBA" id="ARBA00007441"/>
    </source>
</evidence>
<dbReference type="AlphaFoldDB" id="A0AAD1UEP5"/>
<dbReference type="Pfam" id="PF00155">
    <property type="entry name" value="Aminotran_1_2"/>
    <property type="match status" value="1"/>
</dbReference>
<keyword evidence="10" id="KW-1185">Reference proteome</keyword>
<dbReference type="CDD" id="cd00609">
    <property type="entry name" value="AAT_like"/>
    <property type="match status" value="1"/>
</dbReference>
<gene>
    <name evidence="9" type="ORF">ECRASSUSDP1_LOCUS9215</name>
</gene>
<comment type="caution">
    <text evidence="9">The sequence shown here is derived from an EMBL/GenBank/DDBJ whole genome shotgun (WGS) entry which is preliminary data.</text>
</comment>
<evidence type="ECO:0000256" key="3">
    <source>
        <dbReference type="ARBA" id="ARBA00022576"/>
    </source>
</evidence>
<evidence type="ECO:0000256" key="5">
    <source>
        <dbReference type="ARBA" id="ARBA00022898"/>
    </source>
</evidence>
<dbReference type="InterPro" id="IPR004839">
    <property type="entry name" value="Aminotransferase_I/II_large"/>
</dbReference>
<keyword evidence="3" id="KW-0032">Aminotransferase</keyword>
<dbReference type="NCBIfam" id="TIGR01265">
    <property type="entry name" value="tyr_nico_aTase"/>
    <property type="match status" value="1"/>
</dbReference>
<dbReference type="PANTHER" id="PTHR45744:SF2">
    <property type="entry name" value="TYROSINE AMINOTRANSFERASE"/>
    <property type="match status" value="1"/>
</dbReference>
<sequence>MDSGKWTKKPVASARSEVLNPIRTTLEKDFKIPETHDKNLINFTLGEPTKANGYPLPDETKEAIIEAVESEKYNGYTHSSGHLDARQAVVDKYSTEEAPFDKDDVVLTFGCSGAQYTVFSAMCEPGDNVLVPRPGFPLCLPITQNLGVELRYYDLDPEDEFSIKLDTVESQIDDKTKFILVVNPSNPCGSVFSKEHMEDIIALAEKHQVPLVADEIYYGFSYDDSKPFHSFAHVNTEIPLITFGAISKTYCVPGWRLGWAIVYNRGGYFDNILANMQKLAMIWLHPSSLVQQALVKILRDVPESYFEKTKAKLKEASDKACEVLTGIRGVKPVRSKGAMYMMVLIEHDEFEDIEDDVDFCKKLLNEQNAFVLPSTCFFAKNMFRIVLCHPLEKIEELGLRINEFCENHYKK</sequence>
<dbReference type="InterPro" id="IPR015424">
    <property type="entry name" value="PyrdxlP-dep_Trfase"/>
</dbReference>
<keyword evidence="5 6" id="KW-0663">Pyridoxal phosphate</keyword>
<name>A0AAD1UEP5_EUPCR</name>
<evidence type="ECO:0000256" key="6">
    <source>
        <dbReference type="PIRNR" id="PIRNR000517"/>
    </source>
</evidence>
<dbReference type="GO" id="GO:0030170">
    <property type="term" value="F:pyridoxal phosphate binding"/>
    <property type="evidence" value="ECO:0007669"/>
    <property type="project" value="InterPro"/>
</dbReference>
<dbReference type="Gene3D" id="3.40.640.10">
    <property type="entry name" value="Type I PLP-dependent aspartate aminotransferase-like (Major domain)"/>
    <property type="match status" value="1"/>
</dbReference>
<feature type="modified residue" description="N6-(pyridoxal phosphate)lysine" evidence="7">
    <location>
        <position position="248"/>
    </location>
</feature>
<dbReference type="GO" id="GO:0006572">
    <property type="term" value="P:L-tyrosine catabolic process"/>
    <property type="evidence" value="ECO:0007669"/>
    <property type="project" value="TreeGrafter"/>
</dbReference>
<evidence type="ECO:0000256" key="7">
    <source>
        <dbReference type="PIRSR" id="PIRSR000517-1"/>
    </source>
</evidence>
<dbReference type="EMBL" id="CAMPGE010009052">
    <property type="protein sequence ID" value="CAI2367926.1"/>
    <property type="molecule type" value="Genomic_DNA"/>
</dbReference>
<dbReference type="Gene3D" id="3.90.1150.10">
    <property type="entry name" value="Aspartate Aminotransferase, domain 1"/>
    <property type="match status" value="1"/>
</dbReference>
<evidence type="ECO:0000259" key="8">
    <source>
        <dbReference type="Pfam" id="PF00155"/>
    </source>
</evidence>
<accession>A0AAD1UEP5</accession>
<evidence type="ECO:0000256" key="4">
    <source>
        <dbReference type="ARBA" id="ARBA00022679"/>
    </source>
</evidence>
<protein>
    <recommendedName>
        <fullName evidence="8">Aminotransferase class I/classII large domain-containing protein</fullName>
    </recommendedName>
</protein>
<evidence type="ECO:0000313" key="10">
    <source>
        <dbReference type="Proteomes" id="UP001295684"/>
    </source>
</evidence>
<comment type="similarity">
    <text evidence="2 6">Belongs to the class-I pyridoxal-phosphate-dependent aminotransferase family.</text>
</comment>
<dbReference type="InterPro" id="IPR015421">
    <property type="entry name" value="PyrdxlP-dep_Trfase_major"/>
</dbReference>
<dbReference type="Proteomes" id="UP001295684">
    <property type="component" value="Unassembled WGS sequence"/>
</dbReference>
<comment type="cofactor">
    <cofactor evidence="1 6 7">
        <name>pyridoxal 5'-phosphate</name>
        <dbReference type="ChEBI" id="CHEBI:597326"/>
    </cofactor>
</comment>
<dbReference type="PIRSF" id="PIRSF000517">
    <property type="entry name" value="Tyr_transaminase"/>
    <property type="match status" value="1"/>
</dbReference>
<dbReference type="InterPro" id="IPR015422">
    <property type="entry name" value="PyrdxlP-dep_Trfase_small"/>
</dbReference>
<organism evidence="9 10">
    <name type="scientific">Euplotes crassus</name>
    <dbReference type="NCBI Taxonomy" id="5936"/>
    <lineage>
        <taxon>Eukaryota</taxon>
        <taxon>Sar</taxon>
        <taxon>Alveolata</taxon>
        <taxon>Ciliophora</taxon>
        <taxon>Intramacronucleata</taxon>
        <taxon>Spirotrichea</taxon>
        <taxon>Hypotrichia</taxon>
        <taxon>Euplotida</taxon>
        <taxon>Euplotidae</taxon>
        <taxon>Moneuplotes</taxon>
    </lineage>
</organism>
<feature type="domain" description="Aminotransferase class I/classII large" evidence="8">
    <location>
        <begin position="39"/>
        <end position="397"/>
    </location>
</feature>
<proteinExistence type="inferred from homology"/>
<evidence type="ECO:0000313" key="9">
    <source>
        <dbReference type="EMBL" id="CAI2367926.1"/>
    </source>
</evidence>
<dbReference type="InterPro" id="IPR005958">
    <property type="entry name" value="TyrNic_aminoTrfase"/>
</dbReference>
<dbReference type="SUPFAM" id="SSF53383">
    <property type="entry name" value="PLP-dependent transferases"/>
    <property type="match status" value="1"/>
</dbReference>
<reference evidence="9" key="1">
    <citation type="submission" date="2023-07" db="EMBL/GenBank/DDBJ databases">
        <authorList>
            <consortium name="AG Swart"/>
            <person name="Singh M."/>
            <person name="Singh A."/>
            <person name="Seah K."/>
            <person name="Emmerich C."/>
        </authorList>
    </citation>
    <scope>NUCLEOTIDE SEQUENCE</scope>
    <source>
        <strain evidence="9">DP1</strain>
    </source>
</reference>
<dbReference type="GO" id="GO:0004838">
    <property type="term" value="F:L-tyrosine-2-oxoglutarate transaminase activity"/>
    <property type="evidence" value="ECO:0007669"/>
    <property type="project" value="TreeGrafter"/>
</dbReference>
<keyword evidence="4" id="KW-0808">Transferase</keyword>
<dbReference type="PANTHER" id="PTHR45744">
    <property type="entry name" value="TYROSINE AMINOTRANSFERASE"/>
    <property type="match status" value="1"/>
</dbReference>
<evidence type="ECO:0000256" key="1">
    <source>
        <dbReference type="ARBA" id="ARBA00001933"/>
    </source>
</evidence>